<dbReference type="Proteomes" id="UP000595564">
    <property type="component" value="Chromosome"/>
</dbReference>
<dbReference type="KEGG" id="thyd:TTHT_1803"/>
<keyword evidence="2" id="KW-1185">Reference proteome</keyword>
<dbReference type="SUPFAM" id="SSF69322">
    <property type="entry name" value="Tricorn protease domain 2"/>
    <property type="match status" value="1"/>
</dbReference>
<dbReference type="RefSeq" id="WP_201327572.1">
    <property type="nucleotide sequence ID" value="NZ_AP017470.1"/>
</dbReference>
<proteinExistence type="predicted"/>
<gene>
    <name evidence="1" type="ORF">TTHT_1803</name>
</gene>
<dbReference type="EMBL" id="AP017470">
    <property type="protein sequence ID" value="BBB33265.1"/>
    <property type="molecule type" value="Genomic_DNA"/>
</dbReference>
<protein>
    <submittedName>
        <fullName evidence="1">Uncharacterized protein</fullName>
    </submittedName>
</protein>
<name>A0A7R6SZ15_9BACT</name>
<evidence type="ECO:0000313" key="2">
    <source>
        <dbReference type="Proteomes" id="UP000595564"/>
    </source>
</evidence>
<reference evidence="1 2" key="1">
    <citation type="journal article" date="2012" name="Extremophiles">
        <title>Thermotomaculum hydrothermale gen. nov., sp. nov., a novel heterotrophic thermophile within the phylum Acidobacteria from a deep-sea hydrothermal vent chimney in the Southern Okinawa Trough.</title>
        <authorList>
            <person name="Izumi H."/>
            <person name="Nunoura T."/>
            <person name="Miyazaki M."/>
            <person name="Mino S."/>
            <person name="Toki T."/>
            <person name="Takai K."/>
            <person name="Sako Y."/>
            <person name="Sawabe T."/>
            <person name="Nakagawa S."/>
        </authorList>
    </citation>
    <scope>NUCLEOTIDE SEQUENCE [LARGE SCALE GENOMIC DNA]</scope>
    <source>
        <strain evidence="1 2">AC55</strain>
    </source>
</reference>
<organism evidence="1 2">
    <name type="scientific">Thermotomaculum hydrothermale</name>
    <dbReference type="NCBI Taxonomy" id="981385"/>
    <lineage>
        <taxon>Bacteria</taxon>
        <taxon>Pseudomonadati</taxon>
        <taxon>Acidobacteriota</taxon>
        <taxon>Holophagae</taxon>
        <taxon>Thermotomaculales</taxon>
        <taxon>Thermotomaculaceae</taxon>
        <taxon>Thermotomaculum</taxon>
    </lineage>
</organism>
<evidence type="ECO:0000313" key="1">
    <source>
        <dbReference type="EMBL" id="BBB33265.1"/>
    </source>
</evidence>
<dbReference type="AlphaFoldDB" id="A0A7R6SZ15"/>
<accession>A0A7R6SZ15</accession>
<sequence length="563" mass="65391">MKRIIPLILLISLPLFSQTLYKDKIWYIKPQANTKTVKTDNFIMFSSNLSGLNNFYPFSSKALLTSTFHNCFINEANFTTSFQTEDTDKLIPEGKGERDILIPYKNYIYFLLKDSKNICYYIYRYDIKNKKSKFILKLTQKYYPGYSATDKVKQSWKENPSFKKDWFNFINEFAEFRKGWAFKDKLILYYAPDYGLFFGRALIINLKTKKVEKTIERVDTVFGANENHILYTKLVDDDATTVGDDLYLFKNGKEYKIDKFDRDNGAFLNGNTVAYTKENIITLYNIKTGKRKEVLKLNLKLPVVLGVSKTGNRIFIGEREDKKQTLYLYDLYSKKLITILPHINRSFPSNFYVSYDGEYASFSVGENFYRIYLNDNSKPSLYVKIKGLIDSKTFKDKVKATVYFQDKSFVSGTNGEFKVNGKLYKEKTITLPLKEGVNKFVFEAKDRAGNTVKKAKKIIYEKPIKTTIKEIDNNPEKFKDKFVILEGFAWGWANIKDKKEVEKYSKLPFAKNNTGLSRSDGSFSDGELRILLPHFSTGSKNLTILGQIKLKNGKWLLKPINTM</sequence>